<evidence type="ECO:0000313" key="4">
    <source>
        <dbReference type="EMBL" id="POY70044.1"/>
    </source>
</evidence>
<accession>A0A2S5AZU2</accession>
<dbReference type="SUPFAM" id="SSF50978">
    <property type="entry name" value="WD40 repeat-like"/>
    <property type="match status" value="1"/>
</dbReference>
<evidence type="ECO:0000256" key="3">
    <source>
        <dbReference type="SAM" id="MobiDB-lite"/>
    </source>
</evidence>
<keyword evidence="1" id="KW-0853">WD repeat</keyword>
<protein>
    <submittedName>
        <fullName evidence="4">Uncharacterized protein</fullName>
    </submittedName>
</protein>
<feature type="region of interest" description="Disordered" evidence="3">
    <location>
        <begin position="309"/>
        <end position="328"/>
    </location>
</feature>
<dbReference type="STRING" id="741276.A0A2S5AZU2"/>
<feature type="region of interest" description="Disordered" evidence="3">
    <location>
        <begin position="24"/>
        <end position="74"/>
    </location>
</feature>
<organism evidence="4 5">
    <name type="scientific">Rhodotorula taiwanensis</name>
    <dbReference type="NCBI Taxonomy" id="741276"/>
    <lineage>
        <taxon>Eukaryota</taxon>
        <taxon>Fungi</taxon>
        <taxon>Dikarya</taxon>
        <taxon>Basidiomycota</taxon>
        <taxon>Pucciniomycotina</taxon>
        <taxon>Microbotryomycetes</taxon>
        <taxon>Sporidiobolales</taxon>
        <taxon>Sporidiobolaceae</taxon>
        <taxon>Rhodotorula</taxon>
    </lineage>
</organism>
<feature type="compositionally biased region" description="Basic and acidic residues" evidence="3">
    <location>
        <begin position="46"/>
        <end position="60"/>
    </location>
</feature>
<dbReference type="GO" id="GO:0080008">
    <property type="term" value="C:Cul4-RING E3 ubiquitin ligase complex"/>
    <property type="evidence" value="ECO:0007669"/>
    <property type="project" value="TreeGrafter"/>
</dbReference>
<feature type="region of interest" description="Disordered" evidence="3">
    <location>
        <begin position="252"/>
        <end position="276"/>
    </location>
</feature>
<dbReference type="Gene3D" id="2.130.10.10">
    <property type="entry name" value="YVTN repeat-like/Quinoprotein amine dehydrogenase"/>
    <property type="match status" value="1"/>
</dbReference>
<dbReference type="Proteomes" id="UP000237144">
    <property type="component" value="Unassembled WGS sequence"/>
</dbReference>
<sequence length="546" mass="59371">MSTAALDLPGFVYDPVRRRYFKATPSTAGRQTPAASAQTAQLVPQTRERHRQDVSDETPRQRKRGRAIGSGAVSDSVMDKLRNSHLAPWLTSTAARTVMKHDLQSRQMAHKLSSAMPPVYPDCLPMDDAIQHLSFDETDPATLRIGTSGGTIATGQLVRDEEERSMYPNDEQNWRTSWMCSSKITSLHTSKHRIVATCLGPPAQAIIGTTDDNISLASVTLSPRKTSLWSSAISRDLVVLGGDRSVLLTPLDSLSSSSSHPAGAGRSPALDSYTTGGRGGGGTVFALEIDEPGRMVWAGIRKGDVRGFDWRERRPSGGGGGQNSTHSEVTIPLGAPITHLRLIPRQPHQLLVAAMGGQLAIYDLRFLRAPTSSPRQEERSYRHIPKKSAAGRGILASSPAGRVVSTAPFSNSVPMPVVKMEGHENAYSTELGLDVWKDEWVAIAGQDSRLRIFSLRTGLALLPPNHPTAPASTLSTELTHPLARTFSGPIRSLAFSALDPYRLRESDYTRAILERDDERESTSRARWDCPSLWAADGPGVECFAVY</sequence>
<dbReference type="PANTHER" id="PTHR44472:SF1">
    <property type="entry name" value="DDB1 AND CUL4 ASSOCIATED FACTOR 4"/>
    <property type="match status" value="1"/>
</dbReference>
<name>A0A2S5AZU2_9BASI</name>
<dbReference type="InterPro" id="IPR036322">
    <property type="entry name" value="WD40_repeat_dom_sf"/>
</dbReference>
<evidence type="ECO:0000256" key="1">
    <source>
        <dbReference type="ARBA" id="ARBA00022574"/>
    </source>
</evidence>
<dbReference type="InterPro" id="IPR015943">
    <property type="entry name" value="WD40/YVTN_repeat-like_dom_sf"/>
</dbReference>
<feature type="compositionally biased region" description="Polar residues" evidence="3">
    <location>
        <begin position="24"/>
        <end position="44"/>
    </location>
</feature>
<comment type="caution">
    <text evidence="4">The sequence shown here is derived from an EMBL/GenBank/DDBJ whole genome shotgun (WGS) entry which is preliminary data.</text>
</comment>
<proteinExistence type="predicted"/>
<dbReference type="PANTHER" id="PTHR44472">
    <property type="entry name" value="DDB1- AND CUL4-ASSOCIATED FACTOR 4-RELATED"/>
    <property type="match status" value="1"/>
</dbReference>
<dbReference type="OrthoDB" id="128867at2759"/>
<evidence type="ECO:0000256" key="2">
    <source>
        <dbReference type="ARBA" id="ARBA00022737"/>
    </source>
</evidence>
<keyword evidence="5" id="KW-1185">Reference proteome</keyword>
<evidence type="ECO:0000313" key="5">
    <source>
        <dbReference type="Proteomes" id="UP000237144"/>
    </source>
</evidence>
<keyword evidence="2" id="KW-0677">Repeat</keyword>
<dbReference type="AlphaFoldDB" id="A0A2S5AZU2"/>
<dbReference type="InterPro" id="IPR052254">
    <property type="entry name" value="CUL4-DDB1_E3_ligase_receptor"/>
</dbReference>
<gene>
    <name evidence="4" type="ORF">BMF94_6954</name>
</gene>
<reference evidence="4 5" key="1">
    <citation type="journal article" date="2018" name="Front. Microbiol.">
        <title>Prospects for Fungal Bioremediation of Acidic Radioactive Waste Sites: Characterization and Genome Sequence of Rhodotorula taiwanensis MD1149.</title>
        <authorList>
            <person name="Tkavc R."/>
            <person name="Matrosova V.Y."/>
            <person name="Grichenko O.E."/>
            <person name="Gostincar C."/>
            <person name="Volpe R.P."/>
            <person name="Klimenkova P."/>
            <person name="Gaidamakova E.K."/>
            <person name="Zhou C.E."/>
            <person name="Stewart B.J."/>
            <person name="Lyman M.G."/>
            <person name="Malfatti S.A."/>
            <person name="Rubinfeld B."/>
            <person name="Courtot M."/>
            <person name="Singh J."/>
            <person name="Dalgard C.L."/>
            <person name="Hamilton T."/>
            <person name="Frey K.G."/>
            <person name="Gunde-Cimerman N."/>
            <person name="Dugan L."/>
            <person name="Daly M.J."/>
        </authorList>
    </citation>
    <scope>NUCLEOTIDE SEQUENCE [LARGE SCALE GENOMIC DNA]</scope>
    <source>
        <strain evidence="4 5">MD1149</strain>
    </source>
</reference>
<dbReference type="EMBL" id="PJQD01000152">
    <property type="protein sequence ID" value="POY70044.1"/>
    <property type="molecule type" value="Genomic_DNA"/>
</dbReference>